<feature type="domain" description="Protein kinase" evidence="1">
    <location>
        <begin position="1"/>
        <end position="214"/>
    </location>
</feature>
<gene>
    <name evidence="2" type="ORF">THRCLA_02378</name>
</gene>
<name>A0A1W0A5G8_9STRA</name>
<dbReference type="InterPro" id="IPR051681">
    <property type="entry name" value="Ser/Thr_Kinases-Pseudokinases"/>
</dbReference>
<dbReference type="SUPFAM" id="SSF56112">
    <property type="entry name" value="Protein kinase-like (PK-like)"/>
    <property type="match status" value="1"/>
</dbReference>
<organism evidence="2 3">
    <name type="scientific">Thraustotheca clavata</name>
    <dbReference type="NCBI Taxonomy" id="74557"/>
    <lineage>
        <taxon>Eukaryota</taxon>
        <taxon>Sar</taxon>
        <taxon>Stramenopiles</taxon>
        <taxon>Oomycota</taxon>
        <taxon>Saprolegniomycetes</taxon>
        <taxon>Saprolegniales</taxon>
        <taxon>Achlyaceae</taxon>
        <taxon>Thraustotheca</taxon>
    </lineage>
</organism>
<dbReference type="InterPro" id="IPR008271">
    <property type="entry name" value="Ser/Thr_kinase_AS"/>
</dbReference>
<dbReference type="InterPro" id="IPR011009">
    <property type="entry name" value="Kinase-like_dom_sf"/>
</dbReference>
<sequence>MVRCCSPYIIGVVAIQRNMKKYPLMALQYMNCGNLRQYLDAKRDNLSTKIKVTALEVAWVVSNALVDLHHNDIIHCDIKSANILLSIEHYIKLCDFELSREIREFNPSMATYLSTPLWTAPEALRSEAVYNFKADIYSFGMVLTELDTQHLPYSELALNGVEIMRGVSSGLLRPSLTATCAPWLKEMVDKCLLFDPKLRPTAYQIVELLQQELYDWKKTPVAQPYQSLSQFSINR</sequence>
<comment type="caution">
    <text evidence="2">The sequence shown here is derived from an EMBL/GenBank/DDBJ whole genome shotgun (WGS) entry which is preliminary data.</text>
</comment>
<keyword evidence="2" id="KW-0418">Kinase</keyword>
<keyword evidence="3" id="KW-1185">Reference proteome</keyword>
<dbReference type="PIRSF" id="PIRSF000654">
    <property type="entry name" value="Integrin-linked_kinase"/>
    <property type="match status" value="1"/>
</dbReference>
<dbReference type="PANTHER" id="PTHR44329">
    <property type="entry name" value="SERINE/THREONINE-PROTEIN KINASE TNNI3K-RELATED"/>
    <property type="match status" value="1"/>
</dbReference>
<dbReference type="STRING" id="74557.A0A1W0A5G8"/>
<proteinExistence type="predicted"/>
<dbReference type="PANTHER" id="PTHR44329:SF214">
    <property type="entry name" value="PROTEIN KINASE DOMAIN-CONTAINING PROTEIN"/>
    <property type="match status" value="1"/>
</dbReference>
<accession>A0A1W0A5G8</accession>
<dbReference type="GO" id="GO:0004674">
    <property type="term" value="F:protein serine/threonine kinase activity"/>
    <property type="evidence" value="ECO:0007669"/>
    <property type="project" value="TreeGrafter"/>
</dbReference>
<dbReference type="EMBL" id="JNBS01000448">
    <property type="protein sequence ID" value="OQS05522.1"/>
    <property type="molecule type" value="Genomic_DNA"/>
</dbReference>
<evidence type="ECO:0000313" key="2">
    <source>
        <dbReference type="EMBL" id="OQS05522.1"/>
    </source>
</evidence>
<evidence type="ECO:0000259" key="1">
    <source>
        <dbReference type="PROSITE" id="PS50011"/>
    </source>
</evidence>
<dbReference type="Proteomes" id="UP000243217">
    <property type="component" value="Unassembled WGS sequence"/>
</dbReference>
<evidence type="ECO:0000313" key="3">
    <source>
        <dbReference type="Proteomes" id="UP000243217"/>
    </source>
</evidence>
<dbReference type="PROSITE" id="PS50011">
    <property type="entry name" value="PROTEIN_KINASE_DOM"/>
    <property type="match status" value="1"/>
</dbReference>
<dbReference type="PROSITE" id="PS00108">
    <property type="entry name" value="PROTEIN_KINASE_ST"/>
    <property type="match status" value="1"/>
</dbReference>
<protein>
    <submittedName>
        <fullName evidence="2">Kinase</fullName>
    </submittedName>
</protein>
<keyword evidence="2" id="KW-0808">Transferase</keyword>
<dbReference type="Pfam" id="PF00069">
    <property type="entry name" value="Pkinase"/>
    <property type="match status" value="1"/>
</dbReference>
<dbReference type="OrthoDB" id="77576at2759"/>
<reference evidence="2 3" key="1">
    <citation type="journal article" date="2014" name="Genome Biol. Evol.">
        <title>The secreted proteins of Achlya hypogyna and Thraustotheca clavata identify the ancestral oomycete secretome and reveal gene acquisitions by horizontal gene transfer.</title>
        <authorList>
            <person name="Misner I."/>
            <person name="Blouin N."/>
            <person name="Leonard G."/>
            <person name="Richards T.A."/>
            <person name="Lane C.E."/>
        </authorList>
    </citation>
    <scope>NUCLEOTIDE SEQUENCE [LARGE SCALE GENOMIC DNA]</scope>
    <source>
        <strain evidence="2 3">ATCC 34112</strain>
    </source>
</reference>
<dbReference type="Gene3D" id="1.10.510.10">
    <property type="entry name" value="Transferase(Phosphotransferase) domain 1"/>
    <property type="match status" value="1"/>
</dbReference>
<dbReference type="InterPro" id="IPR000719">
    <property type="entry name" value="Prot_kinase_dom"/>
</dbReference>
<dbReference type="GO" id="GO:0005524">
    <property type="term" value="F:ATP binding"/>
    <property type="evidence" value="ECO:0007669"/>
    <property type="project" value="InterPro"/>
</dbReference>
<dbReference type="AlphaFoldDB" id="A0A1W0A5G8"/>
<dbReference type="SMART" id="SM00220">
    <property type="entry name" value="S_TKc"/>
    <property type="match status" value="1"/>
</dbReference>